<dbReference type="RefSeq" id="WP_084063260.1">
    <property type="nucleotide sequence ID" value="NZ_FQVW01000013.1"/>
</dbReference>
<proteinExistence type="predicted"/>
<evidence type="ECO:0000313" key="2">
    <source>
        <dbReference type="Proteomes" id="UP000183988"/>
    </source>
</evidence>
<dbReference type="GO" id="GO:0030420">
    <property type="term" value="P:establishment of competence for transformation"/>
    <property type="evidence" value="ECO:0007669"/>
    <property type="project" value="InterPro"/>
</dbReference>
<gene>
    <name evidence="1" type="ORF">SAMN05216225_101335</name>
</gene>
<protein>
    <submittedName>
        <fullName evidence="1">Competence protein ComK</fullName>
    </submittedName>
</protein>
<dbReference type="Pfam" id="PF06338">
    <property type="entry name" value="ComK"/>
    <property type="match status" value="1"/>
</dbReference>
<keyword evidence="2" id="KW-1185">Reference proteome</keyword>
<dbReference type="Proteomes" id="UP000183988">
    <property type="component" value="Unassembled WGS sequence"/>
</dbReference>
<dbReference type="OrthoDB" id="2417337at2"/>
<sequence length="153" mass="17987">MSQAVLQKTYVITPRTMAIFPAKQMEFGSIIFEVDRQVMVKETPSEIIRASCMHYGSTYEGRRRSVIEHLGFRNKIPIPIDPTRRLYVFPTHSLTNYDCAWILHHQIAFIQKHPNPTQSIVHFRNDQRVVLDISYKQLKTQVERTMICGYRFS</sequence>
<reference evidence="1 2" key="1">
    <citation type="submission" date="2016-11" db="EMBL/GenBank/DDBJ databases">
        <authorList>
            <person name="Jaros S."/>
            <person name="Januszkiewicz K."/>
            <person name="Wedrychowicz H."/>
        </authorList>
    </citation>
    <scope>NUCLEOTIDE SEQUENCE [LARGE SCALE GENOMIC DNA]</scope>
    <source>
        <strain evidence="1 2">IBRC-M 10683</strain>
    </source>
</reference>
<accession>A0A1M5GJ70</accession>
<organism evidence="1 2">
    <name type="scientific">Ornithinibacillus halophilus</name>
    <dbReference type="NCBI Taxonomy" id="930117"/>
    <lineage>
        <taxon>Bacteria</taxon>
        <taxon>Bacillati</taxon>
        <taxon>Bacillota</taxon>
        <taxon>Bacilli</taxon>
        <taxon>Bacillales</taxon>
        <taxon>Bacillaceae</taxon>
        <taxon>Ornithinibacillus</taxon>
    </lineage>
</organism>
<dbReference type="AlphaFoldDB" id="A0A1M5GJ70"/>
<dbReference type="InterPro" id="IPR010461">
    <property type="entry name" value="ComK"/>
</dbReference>
<name>A0A1M5GJ70_9BACI</name>
<dbReference type="EMBL" id="FQVW01000013">
    <property type="protein sequence ID" value="SHG03794.1"/>
    <property type="molecule type" value="Genomic_DNA"/>
</dbReference>
<evidence type="ECO:0000313" key="1">
    <source>
        <dbReference type="EMBL" id="SHG03794.1"/>
    </source>
</evidence>
<dbReference type="STRING" id="930117.SAMN05216225_101335"/>